<sequence length="136" mass="14992">MCLITVAYFIIAVLFGAEFLKKNEETFMLSLLLMMLTALPACLHLGPNYALAAVLGDEKASLNPLSPVLQHIVRVTLLGAWLGAFVIPLDWDRPWQEWPVPCCVGALMGYVAAHATAMIQVAIPRYITSRITTKLH</sequence>
<accession>A0AAE1LTQ5</accession>
<feature type="transmembrane region" description="Helical" evidence="8">
    <location>
        <begin position="107"/>
        <end position="127"/>
    </location>
</feature>
<comment type="subcellular location">
    <subcellularLocation>
        <location evidence="1">Endoplasmic reticulum membrane</location>
        <topology evidence="1">Multi-pass membrane protein</topology>
    </subcellularLocation>
</comment>
<feature type="transmembrane region" description="Helical" evidence="8">
    <location>
        <begin position="68"/>
        <end position="87"/>
    </location>
</feature>
<evidence type="ECO:0000256" key="5">
    <source>
        <dbReference type="ARBA" id="ARBA00022824"/>
    </source>
</evidence>
<evidence type="ECO:0000256" key="6">
    <source>
        <dbReference type="ARBA" id="ARBA00022989"/>
    </source>
</evidence>
<evidence type="ECO:0000313" key="9">
    <source>
        <dbReference type="EMBL" id="KAK3931400.1"/>
    </source>
</evidence>
<reference evidence="9" key="2">
    <citation type="journal article" date="2023" name="BMC Genomics">
        <title>Pest status, molecular evolution, and epigenetic factors derived from the genome assembly of Frankliniella fusca, a thysanopteran phytovirus vector.</title>
        <authorList>
            <person name="Catto M.A."/>
            <person name="Labadie P.E."/>
            <person name="Jacobson A.L."/>
            <person name="Kennedy G.G."/>
            <person name="Srinivasan R."/>
            <person name="Hunt B.G."/>
        </authorList>
    </citation>
    <scope>NUCLEOTIDE SEQUENCE</scope>
    <source>
        <strain evidence="9">PL_HMW_Pooled</strain>
    </source>
</reference>
<dbReference type="EMBL" id="JAHWGI010001424">
    <property type="protein sequence ID" value="KAK3931400.1"/>
    <property type="molecule type" value="Genomic_DNA"/>
</dbReference>
<evidence type="ECO:0000256" key="1">
    <source>
        <dbReference type="ARBA" id="ARBA00004477"/>
    </source>
</evidence>
<dbReference type="AlphaFoldDB" id="A0AAE1LTQ5"/>
<evidence type="ECO:0000313" key="10">
    <source>
        <dbReference type="Proteomes" id="UP001219518"/>
    </source>
</evidence>
<evidence type="ECO:0000256" key="8">
    <source>
        <dbReference type="SAM" id="Phobius"/>
    </source>
</evidence>
<dbReference type="Pfam" id="PF06699">
    <property type="entry name" value="PIG-F"/>
    <property type="match status" value="1"/>
</dbReference>
<evidence type="ECO:0000256" key="2">
    <source>
        <dbReference type="ARBA" id="ARBA00004687"/>
    </source>
</evidence>
<name>A0AAE1LTQ5_9NEOP</name>
<proteinExistence type="predicted"/>
<evidence type="ECO:0000256" key="7">
    <source>
        <dbReference type="ARBA" id="ARBA00023136"/>
    </source>
</evidence>
<feature type="transmembrane region" description="Helical" evidence="8">
    <location>
        <begin position="32"/>
        <end position="56"/>
    </location>
</feature>
<evidence type="ECO:0000256" key="4">
    <source>
        <dbReference type="ARBA" id="ARBA00022692"/>
    </source>
</evidence>
<dbReference type="GO" id="GO:0005789">
    <property type="term" value="C:endoplasmic reticulum membrane"/>
    <property type="evidence" value="ECO:0007669"/>
    <property type="project" value="UniProtKB-SubCell"/>
</dbReference>
<keyword evidence="4 8" id="KW-0812">Transmembrane</keyword>
<reference evidence="9" key="1">
    <citation type="submission" date="2021-07" db="EMBL/GenBank/DDBJ databases">
        <authorList>
            <person name="Catto M.A."/>
            <person name="Jacobson A."/>
            <person name="Kennedy G."/>
            <person name="Labadie P."/>
            <person name="Hunt B.G."/>
            <person name="Srinivasan R."/>
        </authorList>
    </citation>
    <scope>NUCLEOTIDE SEQUENCE</scope>
    <source>
        <strain evidence="9">PL_HMW_Pooled</strain>
        <tissue evidence="9">Head</tissue>
    </source>
</reference>
<dbReference type="Proteomes" id="UP001219518">
    <property type="component" value="Unassembled WGS sequence"/>
</dbReference>
<protein>
    <submittedName>
        <fullName evidence="9">Phosphatidylinositol-glycan biosynthesis class F protein</fullName>
    </submittedName>
</protein>
<dbReference type="InterPro" id="IPR009580">
    <property type="entry name" value="GPI_biosynthesis_protein_Pig-F"/>
</dbReference>
<gene>
    <name evidence="9" type="ORF">KUF71_025882</name>
</gene>
<comment type="caution">
    <text evidence="9">The sequence shown here is derived from an EMBL/GenBank/DDBJ whole genome shotgun (WGS) entry which is preliminary data.</text>
</comment>
<dbReference type="GO" id="GO:0006506">
    <property type="term" value="P:GPI anchor biosynthetic process"/>
    <property type="evidence" value="ECO:0007669"/>
    <property type="project" value="UniProtKB-KW"/>
</dbReference>
<keyword evidence="7 8" id="KW-0472">Membrane</keyword>
<evidence type="ECO:0000256" key="3">
    <source>
        <dbReference type="ARBA" id="ARBA00022502"/>
    </source>
</evidence>
<keyword evidence="3" id="KW-0337">GPI-anchor biosynthesis</keyword>
<keyword evidence="10" id="KW-1185">Reference proteome</keyword>
<keyword evidence="6 8" id="KW-1133">Transmembrane helix</keyword>
<keyword evidence="5" id="KW-0256">Endoplasmic reticulum</keyword>
<organism evidence="9 10">
    <name type="scientific">Frankliniella fusca</name>
    <dbReference type="NCBI Taxonomy" id="407009"/>
    <lineage>
        <taxon>Eukaryota</taxon>
        <taxon>Metazoa</taxon>
        <taxon>Ecdysozoa</taxon>
        <taxon>Arthropoda</taxon>
        <taxon>Hexapoda</taxon>
        <taxon>Insecta</taxon>
        <taxon>Pterygota</taxon>
        <taxon>Neoptera</taxon>
        <taxon>Paraneoptera</taxon>
        <taxon>Thysanoptera</taxon>
        <taxon>Terebrantia</taxon>
        <taxon>Thripoidea</taxon>
        <taxon>Thripidae</taxon>
        <taxon>Frankliniella</taxon>
    </lineage>
</organism>
<comment type="pathway">
    <text evidence="2">Glycolipid biosynthesis; glycosylphosphatidylinositol-anchor biosynthesis.</text>
</comment>